<dbReference type="AlphaFoldDB" id="D7VH65"/>
<evidence type="ECO:0008006" key="6">
    <source>
        <dbReference type="Google" id="ProtNLM"/>
    </source>
</evidence>
<name>D7VH65_SPHSI</name>
<feature type="signal peptide" evidence="3">
    <location>
        <begin position="1"/>
        <end position="26"/>
    </location>
</feature>
<protein>
    <recommendedName>
        <fullName evidence="6">Late embryogenesis abundant protein</fullName>
    </recommendedName>
</protein>
<dbReference type="HOGENOM" id="CLU_1884446_0_0_10"/>
<gene>
    <name evidence="4" type="ORF">HMPREF0766_10334</name>
</gene>
<dbReference type="STRING" id="525373.HMPREF0766_10334"/>
<organism evidence="4 5">
    <name type="scientific">Sphingobacterium spiritivorum ATCC 33861</name>
    <dbReference type="NCBI Taxonomy" id="525373"/>
    <lineage>
        <taxon>Bacteria</taxon>
        <taxon>Pseudomonadati</taxon>
        <taxon>Bacteroidota</taxon>
        <taxon>Sphingobacteriia</taxon>
        <taxon>Sphingobacteriales</taxon>
        <taxon>Sphingobacteriaceae</taxon>
        <taxon>Sphingobacterium</taxon>
    </lineage>
</organism>
<keyword evidence="3" id="KW-0732">Signal</keyword>
<accession>D7VH65</accession>
<dbReference type="Proteomes" id="UP000006258">
    <property type="component" value="Unassembled WGS sequence"/>
</dbReference>
<feature type="region of interest" description="Disordered" evidence="2">
    <location>
        <begin position="91"/>
        <end position="113"/>
    </location>
</feature>
<keyword evidence="1" id="KW-0175">Coiled coil</keyword>
<proteinExistence type="predicted"/>
<evidence type="ECO:0000313" key="4">
    <source>
        <dbReference type="EMBL" id="EFK59417.1"/>
    </source>
</evidence>
<feature type="coiled-coil region" evidence="1">
    <location>
        <begin position="34"/>
        <end position="83"/>
    </location>
</feature>
<evidence type="ECO:0000313" key="5">
    <source>
        <dbReference type="Proteomes" id="UP000006258"/>
    </source>
</evidence>
<keyword evidence="5" id="KW-1185">Reference proteome</keyword>
<evidence type="ECO:0000256" key="2">
    <source>
        <dbReference type="SAM" id="MobiDB-lite"/>
    </source>
</evidence>
<dbReference type="GeneID" id="95429424"/>
<dbReference type="eggNOG" id="ENOG5033XK9">
    <property type="taxonomic scope" value="Bacteria"/>
</dbReference>
<feature type="chain" id="PRO_5003106938" description="Late embryogenesis abundant protein" evidence="3">
    <location>
        <begin position="27"/>
        <end position="113"/>
    </location>
</feature>
<evidence type="ECO:0000256" key="1">
    <source>
        <dbReference type="SAM" id="Coils"/>
    </source>
</evidence>
<dbReference type="EMBL" id="ACHA02000002">
    <property type="protein sequence ID" value="EFK59417.1"/>
    <property type="molecule type" value="Genomic_DNA"/>
</dbReference>
<reference evidence="4" key="1">
    <citation type="submission" date="2010-07" db="EMBL/GenBank/DDBJ databases">
        <authorList>
            <person name="Muzny D."/>
            <person name="Qin X."/>
            <person name="Buhay C."/>
            <person name="Dugan-Rocha S."/>
            <person name="Ding Y."/>
            <person name="Chen G."/>
            <person name="Hawes A."/>
            <person name="Holder M."/>
            <person name="Jhangiani S."/>
            <person name="Johnson A."/>
            <person name="Khan Z."/>
            <person name="Li Z."/>
            <person name="Liu W."/>
            <person name="Liu X."/>
            <person name="Perez L."/>
            <person name="Shen H."/>
            <person name="Wang Q."/>
            <person name="Watt J."/>
            <person name="Xi L."/>
            <person name="Xin Y."/>
            <person name="Zhou J."/>
            <person name="Deng J."/>
            <person name="Jiang H."/>
            <person name="Liu Y."/>
            <person name="Qu J."/>
            <person name="Song X.-Z."/>
            <person name="Zhang L."/>
            <person name="Villasana D."/>
            <person name="Johnson A."/>
            <person name="Liu J."/>
            <person name="Liyanage D."/>
            <person name="Lorensuhewa L."/>
            <person name="Robinson T."/>
            <person name="Song A."/>
            <person name="Song B.-B."/>
            <person name="Dinh H."/>
            <person name="Thornton R."/>
            <person name="Coyle M."/>
            <person name="Francisco L."/>
            <person name="Jackson L."/>
            <person name="Javaid M."/>
            <person name="Korchina V."/>
            <person name="Kovar C."/>
            <person name="Mata R."/>
            <person name="Mathew T."/>
            <person name="Ngo R."/>
            <person name="Nguyen L."/>
            <person name="Nguyen N."/>
            <person name="Okwuonu G."/>
            <person name="Ongeri F."/>
            <person name="Pham C."/>
            <person name="Simmons D."/>
            <person name="Wilczek-Boney K."/>
            <person name="Hale W."/>
            <person name="Jakkamsetti A."/>
            <person name="Pham P."/>
            <person name="Ruth R."/>
            <person name="San Lucas F."/>
            <person name="Warren J."/>
            <person name="Zhang J."/>
            <person name="Zhao Z."/>
            <person name="Zhou C."/>
            <person name="Zhu D."/>
            <person name="Lee S."/>
            <person name="Bess C."/>
            <person name="Blankenburg K."/>
            <person name="Forbes L."/>
            <person name="Fu Q."/>
            <person name="Gubbala S."/>
            <person name="Hirani K."/>
            <person name="Jayaseelan J.C."/>
            <person name="Lara F."/>
            <person name="Munidasa M."/>
            <person name="Palculict T."/>
            <person name="Patil S."/>
            <person name="Pu L.-L."/>
            <person name="Saada N."/>
            <person name="Tang L."/>
            <person name="Weissenberger G."/>
            <person name="Zhu Y."/>
            <person name="Hemphill L."/>
            <person name="Shang Y."/>
            <person name="Youmans B."/>
            <person name="Ayvaz T."/>
            <person name="Ross M."/>
            <person name="Santibanez J."/>
            <person name="Aqrawi P."/>
            <person name="Gross S."/>
            <person name="Joshi V."/>
            <person name="Fowler G."/>
            <person name="Nazareth L."/>
            <person name="Reid J."/>
            <person name="Worley K."/>
            <person name="Petrosino J."/>
            <person name="Highlander S."/>
            <person name="Gibbs R."/>
        </authorList>
    </citation>
    <scope>NUCLEOTIDE SEQUENCE [LARGE SCALE GENOMIC DNA]</scope>
    <source>
        <strain evidence="4">ATCC 33861</strain>
    </source>
</reference>
<evidence type="ECO:0000256" key="3">
    <source>
        <dbReference type="SAM" id="SignalP"/>
    </source>
</evidence>
<dbReference type="RefSeq" id="WP_002997190.1">
    <property type="nucleotide sequence ID" value="NZ_GL379771.1"/>
</dbReference>
<comment type="caution">
    <text evidence="4">The sequence shown here is derived from an EMBL/GenBank/DDBJ whole genome shotgun (WGS) entry which is preliminary data.</text>
</comment>
<sequence length="113" mass="11934">MKNKNGILAFALLGLAAGTAAYYLLATEDGKKQMDRANDGIKSLTKSLKDLSKKEAKRASKFAQSAKDEIMELKGKAKDLGKDLAEKASSAAHSMANKVDEGASKAKSSIDNA</sequence>